<feature type="compositionally biased region" description="Basic and acidic residues" evidence="1">
    <location>
        <begin position="168"/>
        <end position="177"/>
    </location>
</feature>
<accession>A0A164NNL8</accession>
<keyword evidence="3" id="KW-1185">Reference proteome</keyword>
<name>A0A164NNL8_9AGAM</name>
<dbReference type="EMBL" id="KV419443">
    <property type="protein sequence ID" value="KZS87879.1"/>
    <property type="molecule type" value="Genomic_DNA"/>
</dbReference>
<feature type="compositionally biased region" description="Basic residues" evidence="1">
    <location>
        <begin position="96"/>
        <end position="106"/>
    </location>
</feature>
<sequence>MDFTFGHLPDSAAPYSNHQFFPLSTDSTPTHWHPPTLPPFSAISRPSLTPTVPNSSIRTTHVSEKDSNPDPVLPPVQTVRERRLAREKEEKEEKRRKQVEKRKVRQKKADTKYHGNLREALEELKDTLSEGPGECPTTISEVYIAAGEAVIKLHRQDCEIDPDEEDFLSRRAGEPPHKSNHRQSTASDSEESDDRPSKRRRRSDHADGAKAQRQAESNYREHRSDALRWLSNVVMSYGGVCKVIHEANESIKAYRADIRVRGESPVA</sequence>
<feature type="compositionally biased region" description="Basic and acidic residues" evidence="1">
    <location>
        <begin position="79"/>
        <end position="95"/>
    </location>
</feature>
<feature type="compositionally biased region" description="Polar residues" evidence="1">
    <location>
        <begin position="44"/>
        <end position="60"/>
    </location>
</feature>
<reference evidence="2 3" key="1">
    <citation type="journal article" date="2016" name="Mol. Biol. Evol.">
        <title>Comparative Genomics of Early-Diverging Mushroom-Forming Fungi Provides Insights into the Origins of Lignocellulose Decay Capabilities.</title>
        <authorList>
            <person name="Nagy L.G."/>
            <person name="Riley R."/>
            <person name="Tritt A."/>
            <person name="Adam C."/>
            <person name="Daum C."/>
            <person name="Floudas D."/>
            <person name="Sun H."/>
            <person name="Yadav J.S."/>
            <person name="Pangilinan J."/>
            <person name="Larsson K.H."/>
            <person name="Matsuura K."/>
            <person name="Barry K."/>
            <person name="Labutti K."/>
            <person name="Kuo R."/>
            <person name="Ohm R.A."/>
            <person name="Bhattacharya S.S."/>
            <person name="Shirouzu T."/>
            <person name="Yoshinaga Y."/>
            <person name="Martin F.M."/>
            <person name="Grigoriev I.V."/>
            <person name="Hibbett D.S."/>
        </authorList>
    </citation>
    <scope>NUCLEOTIDE SEQUENCE [LARGE SCALE GENOMIC DNA]</scope>
    <source>
        <strain evidence="2 3">HHB9708</strain>
    </source>
</reference>
<proteinExistence type="predicted"/>
<evidence type="ECO:0000313" key="2">
    <source>
        <dbReference type="EMBL" id="KZS87879.1"/>
    </source>
</evidence>
<organism evidence="2 3">
    <name type="scientific">Sistotremastrum niveocremeum HHB9708</name>
    <dbReference type="NCBI Taxonomy" id="1314777"/>
    <lineage>
        <taxon>Eukaryota</taxon>
        <taxon>Fungi</taxon>
        <taxon>Dikarya</taxon>
        <taxon>Basidiomycota</taxon>
        <taxon>Agaricomycotina</taxon>
        <taxon>Agaricomycetes</taxon>
        <taxon>Sistotremastrales</taxon>
        <taxon>Sistotremastraceae</taxon>
        <taxon>Sertulicium</taxon>
        <taxon>Sertulicium niveocremeum</taxon>
    </lineage>
</organism>
<gene>
    <name evidence="2" type="ORF">SISNIDRAFT_490685</name>
</gene>
<feature type="region of interest" description="Disordered" evidence="1">
    <location>
        <begin position="32"/>
        <end position="117"/>
    </location>
</feature>
<evidence type="ECO:0000313" key="3">
    <source>
        <dbReference type="Proteomes" id="UP000076722"/>
    </source>
</evidence>
<evidence type="ECO:0000256" key="1">
    <source>
        <dbReference type="SAM" id="MobiDB-lite"/>
    </source>
</evidence>
<dbReference type="Proteomes" id="UP000076722">
    <property type="component" value="Unassembled WGS sequence"/>
</dbReference>
<protein>
    <submittedName>
        <fullName evidence="2">Uncharacterized protein</fullName>
    </submittedName>
</protein>
<feature type="region of interest" description="Disordered" evidence="1">
    <location>
        <begin position="168"/>
        <end position="222"/>
    </location>
</feature>
<feature type="compositionally biased region" description="Basic and acidic residues" evidence="1">
    <location>
        <begin position="107"/>
        <end position="117"/>
    </location>
</feature>
<dbReference type="AlphaFoldDB" id="A0A164NNL8"/>